<evidence type="ECO:0000256" key="1">
    <source>
        <dbReference type="ARBA" id="ARBA00008239"/>
    </source>
</evidence>
<dbReference type="HOGENOM" id="CLU_006684_3_0_1"/>
<sequence length="877" mass="99822">MLLLLCVSVALCVSASDHQNKAKYEFKAETTNLLDIIVHSLYSDREIFLRELISNAVDALEKLRYISLTDAKVLGEGDTPMEINISVDTQKKLIIIEDTGIGMNKEEMITNLGTIAESGTSRFRQTKKVGLNSQDEDSAKPTSASGLIGMFGVGFFSSYLVAEKVDFYSRRAHDKADNYSTPHVVKWSSDASSYYTVEDVDEALEPEACPHRGSRVVLHLRENSEEFLDTALLKHVILKYSGFVGFPVNLEMVNKRREEYTPSADEEDDDVFDAPLVVEDGATGEKKASTASGPKVYDDVDADGKKDPQSFQDAEKAVKKRYRYVESREWLDVTKEATSIWLRNPQTITKEEYVDFYLGTLYKPDPALSFDSSIASLAKEMAPPLTWIHFRGEGGEADFRALIFVPGFPSLNYYEKYHDERATLNLYINRVFVTNETGSILPQWMQFVKGIVDSDSIRINLSREFIQESKLLKKIGERIARAMVRKLTDLYKQAKDSEKEYDNYVSELIKDGITEPTKEQIEKAPSKDATFYKIHHWYKRSFFMGAIEDKKNKEEIMHLLLFPTTRTMVNSPEVQEKFRLHQVSHEELPHFYTLQEYVDAMPSYQKDIYMISCTFIDECLASPYTEAANTRGLEVIFLTDVNEDLLLSTYLNEFRANSGKVYKIKNIAKLETKLPDKPKDDVSNEEEKEKERPDTDIPDRTEDKLLARYHLKLLRAYMRQATPTVHGVERSTKLPASTPALAASNKHSHTPLQEKAMQHSKNAGEADYHRKQRTLEVNFEHNLIKKFIAELVNLNPPMKPANSTDPNDDYVIPKPVVSTPEMDERAVLLADIATYFAGYEIENKKSFAKALFMVLDTQLEGTSSQESSNSTAFKDEL</sequence>
<dbReference type="EMBL" id="AACB03000005">
    <property type="protein sequence ID" value="KAE8301531.1"/>
    <property type="molecule type" value="Genomic_DNA"/>
</dbReference>
<dbReference type="GO" id="GO:0005524">
    <property type="term" value="F:ATP binding"/>
    <property type="evidence" value="ECO:0000318"/>
    <property type="project" value="GO_Central"/>
</dbReference>
<feature type="binding site" evidence="5">
    <location>
        <position position="111"/>
    </location>
    <ligand>
        <name>ATP</name>
        <dbReference type="ChEBI" id="CHEBI:30616"/>
    </ligand>
</feature>
<dbReference type="AlphaFoldDB" id="A8BK58"/>
<dbReference type="SUPFAM" id="SSF55874">
    <property type="entry name" value="ATPase domain of HSP90 chaperone/DNA topoisomerase II/histidine kinase"/>
    <property type="match status" value="1"/>
</dbReference>
<dbReference type="InterPro" id="IPR036890">
    <property type="entry name" value="HATPase_C_sf"/>
</dbReference>
<dbReference type="SUPFAM" id="SSF54211">
    <property type="entry name" value="Ribosomal protein S5 domain 2-like"/>
    <property type="match status" value="1"/>
</dbReference>
<dbReference type="GeneID" id="5699355"/>
<dbReference type="PRINTS" id="PR00775">
    <property type="entry name" value="HEATSHOCK90"/>
</dbReference>
<dbReference type="Proteomes" id="UP000001548">
    <property type="component" value="Unassembled WGS sequence"/>
</dbReference>
<evidence type="ECO:0000256" key="7">
    <source>
        <dbReference type="SAM" id="SignalP"/>
    </source>
</evidence>
<evidence type="ECO:0000256" key="3">
    <source>
        <dbReference type="ARBA" id="ARBA00022840"/>
    </source>
</evidence>
<feature type="binding site" evidence="5">
    <location>
        <begin position="118"/>
        <end position="119"/>
    </location>
    <ligand>
        <name>ATP</name>
        <dbReference type="ChEBI" id="CHEBI:30616"/>
    </ligand>
</feature>
<gene>
    <name evidence="8" type="ORF">GL50803_0015247</name>
</gene>
<dbReference type="GO" id="GO:0051082">
    <property type="term" value="F:unfolded protein binding"/>
    <property type="evidence" value="ECO:0000318"/>
    <property type="project" value="GO_Central"/>
</dbReference>
<dbReference type="NCBIfam" id="NF003555">
    <property type="entry name" value="PRK05218.1"/>
    <property type="match status" value="1"/>
</dbReference>
<feature type="region of interest" description="Disordered" evidence="6">
    <location>
        <begin position="725"/>
        <end position="752"/>
    </location>
</feature>
<accession>A8BK58</accession>
<protein>
    <submittedName>
        <fullName evidence="8">Glucose regulated protein 94 / Heat shock protein 90</fullName>
    </submittedName>
</protein>
<dbReference type="KEGG" id="gla:GL50803_0015247"/>
<feature type="region of interest" description="Disordered" evidence="6">
    <location>
        <begin position="283"/>
        <end position="311"/>
    </location>
</feature>
<dbReference type="GO" id="GO:0016887">
    <property type="term" value="F:ATP hydrolysis activity"/>
    <property type="evidence" value="ECO:0000318"/>
    <property type="project" value="GO_Central"/>
</dbReference>
<keyword evidence="9" id="KW-1185">Reference proteome</keyword>
<name>A8BK58_GIAIC</name>
<dbReference type="OMA" id="TRMKAEQ"/>
<dbReference type="Gene3D" id="1.20.120.790">
    <property type="entry name" value="Heat shock protein 90, C-terminal domain"/>
    <property type="match status" value="1"/>
</dbReference>
<keyword evidence="4" id="KW-0143">Chaperone</keyword>
<keyword evidence="7" id="KW-0732">Signal</keyword>
<dbReference type="RefSeq" id="XP_001706466.1">
    <property type="nucleotide sequence ID" value="XM_001706414.1"/>
</dbReference>
<dbReference type="InterPro" id="IPR019805">
    <property type="entry name" value="Heat_shock_protein_90_CS"/>
</dbReference>
<proteinExistence type="inferred from homology"/>
<dbReference type="PIRSF" id="PIRSF002583">
    <property type="entry name" value="Hsp90"/>
    <property type="match status" value="1"/>
</dbReference>
<feature type="chain" id="PRO_5043399725" evidence="7">
    <location>
        <begin position="16"/>
        <end position="877"/>
    </location>
</feature>
<feature type="binding site" evidence="5">
    <location>
        <position position="51"/>
    </location>
    <ligand>
        <name>ATP</name>
        <dbReference type="ChEBI" id="CHEBI:30616"/>
    </ligand>
</feature>
<dbReference type="InterPro" id="IPR037196">
    <property type="entry name" value="HSP90_C"/>
</dbReference>
<dbReference type="VEuPathDB" id="GiardiaDB:GL50803_15247"/>
<evidence type="ECO:0000313" key="9">
    <source>
        <dbReference type="Proteomes" id="UP000001548"/>
    </source>
</evidence>
<feature type="compositionally biased region" description="Basic and acidic residues" evidence="6">
    <location>
        <begin position="296"/>
        <end position="311"/>
    </location>
</feature>
<evidence type="ECO:0000256" key="5">
    <source>
        <dbReference type="PIRSR" id="PIRSR002583-1"/>
    </source>
</evidence>
<feature type="binding site" evidence="5">
    <location>
        <position position="55"/>
    </location>
    <ligand>
        <name>ATP</name>
        <dbReference type="ChEBI" id="CHEBI:30616"/>
    </ligand>
</feature>
<dbReference type="Gene3D" id="3.40.50.11260">
    <property type="match status" value="1"/>
</dbReference>
<dbReference type="Gene3D" id="3.30.565.10">
    <property type="entry name" value="Histidine kinase-like ATPase, C-terminal domain"/>
    <property type="match status" value="1"/>
</dbReference>
<dbReference type="PROSITE" id="PS00298">
    <property type="entry name" value="HSP90"/>
    <property type="match status" value="1"/>
</dbReference>
<dbReference type="InterPro" id="IPR001404">
    <property type="entry name" value="Hsp90_fam"/>
</dbReference>
<feature type="binding site" evidence="5">
    <location>
        <position position="98"/>
    </location>
    <ligand>
        <name>ATP</name>
        <dbReference type="ChEBI" id="CHEBI:30616"/>
    </ligand>
</feature>
<dbReference type="Pfam" id="PF00183">
    <property type="entry name" value="HSP90"/>
    <property type="match status" value="1"/>
</dbReference>
<organism evidence="8 9">
    <name type="scientific">Giardia intestinalis (strain ATCC 50803 / WB clone C6)</name>
    <name type="common">Giardia lamblia</name>
    <dbReference type="NCBI Taxonomy" id="184922"/>
    <lineage>
        <taxon>Eukaryota</taxon>
        <taxon>Metamonada</taxon>
        <taxon>Diplomonadida</taxon>
        <taxon>Hexamitidae</taxon>
        <taxon>Giardiinae</taxon>
        <taxon>Giardia</taxon>
    </lineage>
</organism>
<dbReference type="GO" id="GO:0006457">
    <property type="term" value="P:protein folding"/>
    <property type="evidence" value="ECO:0000318"/>
    <property type="project" value="GO_Central"/>
</dbReference>
<dbReference type="InterPro" id="IPR020568">
    <property type="entry name" value="Ribosomal_Su5_D2-typ_SF"/>
</dbReference>
<dbReference type="CDD" id="cd16927">
    <property type="entry name" value="HATPase_Hsp90-like"/>
    <property type="match status" value="1"/>
</dbReference>
<dbReference type="PANTHER" id="PTHR11528">
    <property type="entry name" value="HEAT SHOCK PROTEIN 90 FAMILY MEMBER"/>
    <property type="match status" value="1"/>
</dbReference>
<feature type="signal peptide" evidence="7">
    <location>
        <begin position="1"/>
        <end position="15"/>
    </location>
</feature>
<comment type="similarity">
    <text evidence="1">Belongs to the heat shock protein 90 family.</text>
</comment>
<reference evidence="8 9" key="1">
    <citation type="journal article" date="2007" name="Science">
        <title>Genomic minimalism in the early diverging intestinal parasite Giardia lamblia.</title>
        <authorList>
            <person name="Morrison H.G."/>
            <person name="McArthur A.G."/>
            <person name="Gillin F.D."/>
            <person name="Aley S.B."/>
            <person name="Adam R.D."/>
            <person name="Olsen G.J."/>
            <person name="Best A.A."/>
            <person name="Cande W.Z."/>
            <person name="Chen F."/>
            <person name="Cipriano M.J."/>
            <person name="Davids B.J."/>
            <person name="Dawson S.C."/>
            <person name="Elmendorf H.G."/>
            <person name="Hehl A.B."/>
            <person name="Holder M.E."/>
            <person name="Huse S.M."/>
            <person name="Kim U.U."/>
            <person name="Lasek-Nesselquist E."/>
            <person name="Manning G."/>
            <person name="Nigam A."/>
            <person name="Nixon J.E."/>
            <person name="Palm D."/>
            <person name="Passamaneck N.E."/>
            <person name="Prabhu A."/>
            <person name="Reich C.I."/>
            <person name="Reiner D.S."/>
            <person name="Samuelson J."/>
            <person name="Svard S.G."/>
            <person name="Sogin M.L."/>
        </authorList>
    </citation>
    <scope>NUCLEOTIDE SEQUENCE [LARGE SCALE GENOMIC DNA]</scope>
    <source>
        <strain evidence="8 9">WB C6</strain>
    </source>
</reference>
<feature type="binding site" evidence="5">
    <location>
        <position position="103"/>
    </location>
    <ligand>
        <name>ATP</name>
        <dbReference type="ChEBI" id="CHEBI:30616"/>
    </ligand>
</feature>
<evidence type="ECO:0000313" key="8">
    <source>
        <dbReference type="EMBL" id="KAE8301531.1"/>
    </source>
</evidence>
<dbReference type="SUPFAM" id="SSF110942">
    <property type="entry name" value="HSP90 C-terminal domain"/>
    <property type="match status" value="1"/>
</dbReference>
<keyword evidence="8" id="KW-0346">Stress response</keyword>
<dbReference type="Gene3D" id="3.30.230.80">
    <property type="match status" value="1"/>
</dbReference>
<dbReference type="GO" id="GO:0140662">
    <property type="term" value="F:ATP-dependent protein folding chaperone"/>
    <property type="evidence" value="ECO:0007669"/>
    <property type="project" value="InterPro"/>
</dbReference>
<feature type="binding site" evidence="5">
    <location>
        <position position="463"/>
    </location>
    <ligand>
        <name>ATP</name>
        <dbReference type="ChEBI" id="CHEBI:30616"/>
    </ligand>
</feature>
<dbReference type="InterPro" id="IPR020575">
    <property type="entry name" value="Hsp90_N"/>
</dbReference>
<evidence type="ECO:0000256" key="2">
    <source>
        <dbReference type="ARBA" id="ARBA00022741"/>
    </source>
</evidence>
<dbReference type="Pfam" id="PF13589">
    <property type="entry name" value="HATPase_c_3"/>
    <property type="match status" value="1"/>
</dbReference>
<comment type="caution">
    <text evidence="8">The sequence shown here is derived from an EMBL/GenBank/DDBJ whole genome shotgun (WGS) entry which is preliminary data.</text>
</comment>
<keyword evidence="2 5" id="KW-0547">Nucleotide-binding</keyword>
<dbReference type="STRING" id="184922.A8BK58"/>
<evidence type="ECO:0000256" key="6">
    <source>
        <dbReference type="SAM" id="MobiDB-lite"/>
    </source>
</evidence>
<keyword evidence="3 5" id="KW-0067">ATP-binding</keyword>
<evidence type="ECO:0000256" key="4">
    <source>
        <dbReference type="ARBA" id="ARBA00023186"/>
    </source>
</evidence>
<feature type="region of interest" description="Disordered" evidence="6">
    <location>
        <begin position="674"/>
        <end position="701"/>
    </location>
</feature>